<organism evidence="3 4">
    <name type="scientific">Histidinibacterium aquaticum</name>
    <dbReference type="NCBI Taxonomy" id="2613962"/>
    <lineage>
        <taxon>Bacteria</taxon>
        <taxon>Pseudomonadati</taxon>
        <taxon>Pseudomonadota</taxon>
        <taxon>Alphaproteobacteria</taxon>
        <taxon>Rhodobacterales</taxon>
        <taxon>Paracoccaceae</taxon>
        <taxon>Histidinibacterium</taxon>
    </lineage>
</organism>
<dbReference type="InterPro" id="IPR045599">
    <property type="entry name" value="DUF6456"/>
</dbReference>
<proteinExistence type="predicted"/>
<dbReference type="AlphaFoldDB" id="A0A5J5GP40"/>
<gene>
    <name evidence="3" type="ORF">F3S47_08135</name>
</gene>
<name>A0A5J5GP40_9RHOB</name>
<reference evidence="3 4" key="1">
    <citation type="submission" date="2019-09" db="EMBL/GenBank/DDBJ databases">
        <authorList>
            <person name="Park J.-S."/>
            <person name="Choi H.-J."/>
        </authorList>
    </citation>
    <scope>NUCLEOTIDE SEQUENCE [LARGE SCALE GENOMIC DNA]</scope>
    <source>
        <strain evidence="3 4">176SS1-4</strain>
    </source>
</reference>
<dbReference type="Pfam" id="PF20057">
    <property type="entry name" value="DUF6456"/>
    <property type="match status" value="1"/>
</dbReference>
<feature type="compositionally biased region" description="Basic and acidic residues" evidence="1">
    <location>
        <begin position="223"/>
        <end position="233"/>
    </location>
</feature>
<feature type="region of interest" description="Disordered" evidence="1">
    <location>
        <begin position="204"/>
        <end position="236"/>
    </location>
</feature>
<sequence>MTLKTDDISKETNPLPGWLPDPVRHYVAHVERGVPIRALARRAGQHPSTILRQIRRVEARRDDPLVEGCLGRLAGLLRMVVDETGGTLGTAAEEGPFGPGLPDQWIAALRPLCEEGATLVVGRDMDRCVVVSGGPEGDPENRALVERPVAETLALRELVASDAAGGRIARYRVTSAGRVELRRLVNAFTRAGGLEEAAAPFVPQPDAPATLAPAESPLAGLGRRRDRDGRPFLDRGSIAAGERLREDFQLAEMGPRTPGDWTRYLTGGELPPDRPGTASDAARARVAAALAALGPGLGDVALRCCCYLEGLEDAERRMGWSARSGKVVLRIALQRLRQHYSETPGAAHCG</sequence>
<feature type="domain" description="DUF6456" evidence="2">
    <location>
        <begin position="212"/>
        <end position="341"/>
    </location>
</feature>
<accession>A0A5J5GP40</accession>
<evidence type="ECO:0000256" key="1">
    <source>
        <dbReference type="SAM" id="MobiDB-lite"/>
    </source>
</evidence>
<evidence type="ECO:0000259" key="2">
    <source>
        <dbReference type="Pfam" id="PF20057"/>
    </source>
</evidence>
<keyword evidence="4" id="KW-1185">Reference proteome</keyword>
<evidence type="ECO:0000313" key="3">
    <source>
        <dbReference type="EMBL" id="KAA9009212.1"/>
    </source>
</evidence>
<evidence type="ECO:0000313" key="4">
    <source>
        <dbReference type="Proteomes" id="UP000326554"/>
    </source>
</evidence>
<dbReference type="EMBL" id="VYQE01000002">
    <property type="protein sequence ID" value="KAA9009212.1"/>
    <property type="molecule type" value="Genomic_DNA"/>
</dbReference>
<protein>
    <submittedName>
        <fullName evidence="3">Helix-turn-helix domain-containing protein</fullName>
    </submittedName>
</protein>
<dbReference type="RefSeq" id="WP_150444745.1">
    <property type="nucleotide sequence ID" value="NZ_VYQE01000002.1"/>
</dbReference>
<dbReference type="Proteomes" id="UP000326554">
    <property type="component" value="Unassembled WGS sequence"/>
</dbReference>
<comment type="caution">
    <text evidence="3">The sequence shown here is derived from an EMBL/GenBank/DDBJ whole genome shotgun (WGS) entry which is preliminary data.</text>
</comment>